<evidence type="ECO:0000313" key="2">
    <source>
        <dbReference type="Proteomes" id="UP000284824"/>
    </source>
</evidence>
<dbReference type="AlphaFoldDB" id="A0A438MKG0"/>
<gene>
    <name evidence="1" type="ORF">EDD27_8942</name>
</gene>
<keyword evidence="2" id="KW-1185">Reference proteome</keyword>
<dbReference type="RefSeq" id="WP_127937982.1">
    <property type="nucleotide sequence ID" value="NZ_SAUN01000001.1"/>
</dbReference>
<name>A0A438MKG0_9ACTN</name>
<reference evidence="1 2" key="1">
    <citation type="submission" date="2019-01" db="EMBL/GenBank/DDBJ databases">
        <title>Sequencing the genomes of 1000 actinobacteria strains.</title>
        <authorList>
            <person name="Klenk H.-P."/>
        </authorList>
    </citation>
    <scope>NUCLEOTIDE SEQUENCE [LARGE SCALE GENOMIC DNA]</scope>
    <source>
        <strain evidence="1 2">DSM 43925</strain>
    </source>
</reference>
<dbReference type="Proteomes" id="UP000284824">
    <property type="component" value="Unassembled WGS sequence"/>
</dbReference>
<proteinExistence type="predicted"/>
<organism evidence="1 2">
    <name type="scientific">Nonomuraea polychroma</name>
    <dbReference type="NCBI Taxonomy" id="46176"/>
    <lineage>
        <taxon>Bacteria</taxon>
        <taxon>Bacillati</taxon>
        <taxon>Actinomycetota</taxon>
        <taxon>Actinomycetes</taxon>
        <taxon>Streptosporangiales</taxon>
        <taxon>Streptosporangiaceae</taxon>
        <taxon>Nonomuraea</taxon>
    </lineage>
</organism>
<comment type="caution">
    <text evidence="1">The sequence shown here is derived from an EMBL/GenBank/DDBJ whole genome shotgun (WGS) entry which is preliminary data.</text>
</comment>
<protein>
    <submittedName>
        <fullName evidence="1">Uncharacterized protein</fullName>
    </submittedName>
</protein>
<sequence length="145" mass="15468">MAIDTSGDLWRGEDFEDLADLLREHQPGGYAVQQVSEAVCAGCTGKRFNVMADDVEGCVQRICVACGDASYIADSADCVDGADLGECACPCGGEEFAVAVGFAFRSDGEVRWVSIGLRCLRDGSLGVYADWKIDYSPTAHLLELT</sequence>
<accession>A0A438MKG0</accession>
<dbReference type="EMBL" id="SAUN01000001">
    <property type="protein sequence ID" value="RVX46095.1"/>
    <property type="molecule type" value="Genomic_DNA"/>
</dbReference>
<evidence type="ECO:0000313" key="1">
    <source>
        <dbReference type="EMBL" id="RVX46095.1"/>
    </source>
</evidence>
<dbReference type="OrthoDB" id="281728at2"/>